<dbReference type="KEGG" id="cmos:111432120"/>
<sequence length="124" mass="14261">MEFSSFCSGTERAVKDLAGRLRLPRRGIMTAELLEILYKEKRTESPGSDAKTDEKGNIPTDQKVCFITFYSIYLMLNQNQVTDLLGVLSLYVFLVDRSIWYLVFSVHMLNGNCLSLYDLVEEYI</sequence>
<dbReference type="RefSeq" id="XP_022924697.1">
    <property type="nucleotide sequence ID" value="XM_023068929.1"/>
</dbReference>
<evidence type="ECO:0000313" key="2">
    <source>
        <dbReference type="RefSeq" id="XP_022924697.1"/>
    </source>
</evidence>
<keyword evidence="1" id="KW-1185">Reference proteome</keyword>
<dbReference type="AlphaFoldDB" id="A0A6J1E9Q1"/>
<reference evidence="2" key="1">
    <citation type="submission" date="2025-08" db="UniProtKB">
        <authorList>
            <consortium name="RefSeq"/>
        </authorList>
    </citation>
    <scope>IDENTIFICATION</scope>
    <source>
        <tissue evidence="2">Young leaves</tissue>
    </source>
</reference>
<dbReference type="GeneID" id="111432120"/>
<protein>
    <submittedName>
        <fullName evidence="2">Uncharacterized protein LOC111432120</fullName>
    </submittedName>
</protein>
<gene>
    <name evidence="2" type="primary">LOC111432120</name>
</gene>
<evidence type="ECO:0000313" key="1">
    <source>
        <dbReference type="Proteomes" id="UP000504609"/>
    </source>
</evidence>
<accession>A0A6J1E9Q1</accession>
<organism evidence="1 2">
    <name type="scientific">Cucurbita moschata</name>
    <name type="common">Winter crookneck squash</name>
    <name type="synonym">Cucurbita pepo var. moschata</name>
    <dbReference type="NCBI Taxonomy" id="3662"/>
    <lineage>
        <taxon>Eukaryota</taxon>
        <taxon>Viridiplantae</taxon>
        <taxon>Streptophyta</taxon>
        <taxon>Embryophyta</taxon>
        <taxon>Tracheophyta</taxon>
        <taxon>Spermatophyta</taxon>
        <taxon>Magnoliopsida</taxon>
        <taxon>eudicotyledons</taxon>
        <taxon>Gunneridae</taxon>
        <taxon>Pentapetalae</taxon>
        <taxon>rosids</taxon>
        <taxon>fabids</taxon>
        <taxon>Cucurbitales</taxon>
        <taxon>Cucurbitaceae</taxon>
        <taxon>Cucurbiteae</taxon>
        <taxon>Cucurbita</taxon>
    </lineage>
</organism>
<proteinExistence type="predicted"/>
<name>A0A6J1E9Q1_CUCMO</name>
<dbReference type="Proteomes" id="UP000504609">
    <property type="component" value="Unplaced"/>
</dbReference>